<dbReference type="EMBL" id="JBBNAE010000007">
    <property type="protein sequence ID" value="KAK9109684.1"/>
    <property type="molecule type" value="Genomic_DNA"/>
</dbReference>
<accession>A0AAP0I6R9</accession>
<reference evidence="2 3" key="1">
    <citation type="submission" date="2024-01" db="EMBL/GenBank/DDBJ databases">
        <title>Genome assemblies of Stephania.</title>
        <authorList>
            <person name="Yang L."/>
        </authorList>
    </citation>
    <scope>NUCLEOTIDE SEQUENCE [LARGE SCALE GENOMIC DNA]</scope>
    <source>
        <strain evidence="2">QJT</strain>
        <tissue evidence="2">Leaf</tissue>
    </source>
</reference>
<evidence type="ECO:0000313" key="3">
    <source>
        <dbReference type="Proteomes" id="UP001417504"/>
    </source>
</evidence>
<organism evidence="2 3">
    <name type="scientific">Stephania japonica</name>
    <dbReference type="NCBI Taxonomy" id="461633"/>
    <lineage>
        <taxon>Eukaryota</taxon>
        <taxon>Viridiplantae</taxon>
        <taxon>Streptophyta</taxon>
        <taxon>Embryophyta</taxon>
        <taxon>Tracheophyta</taxon>
        <taxon>Spermatophyta</taxon>
        <taxon>Magnoliopsida</taxon>
        <taxon>Ranunculales</taxon>
        <taxon>Menispermaceae</taxon>
        <taxon>Menispermoideae</taxon>
        <taxon>Cissampelideae</taxon>
        <taxon>Stephania</taxon>
    </lineage>
</organism>
<dbReference type="AlphaFoldDB" id="A0AAP0I6R9"/>
<feature type="compositionally biased region" description="Basic and acidic residues" evidence="1">
    <location>
        <begin position="147"/>
        <end position="162"/>
    </location>
</feature>
<keyword evidence="3" id="KW-1185">Reference proteome</keyword>
<proteinExistence type="predicted"/>
<evidence type="ECO:0000313" key="2">
    <source>
        <dbReference type="EMBL" id="KAK9109684.1"/>
    </source>
</evidence>
<dbReference type="Proteomes" id="UP001417504">
    <property type="component" value="Unassembled WGS sequence"/>
</dbReference>
<protein>
    <submittedName>
        <fullName evidence="2">Uncharacterized protein</fullName>
    </submittedName>
</protein>
<feature type="region of interest" description="Disordered" evidence="1">
    <location>
        <begin position="115"/>
        <end position="169"/>
    </location>
</feature>
<gene>
    <name evidence="2" type="ORF">Sjap_017744</name>
</gene>
<comment type="caution">
    <text evidence="2">The sequence shown here is derived from an EMBL/GenBank/DDBJ whole genome shotgun (WGS) entry which is preliminary data.</text>
</comment>
<sequence length="169" mass="19232">MFECSHKRVDVAAKKRLAINDEVRISVSRTVLFLATEMEDGLNGLGFIEKDAHNWARSYGVRPFQDFGNHTSNETERHDVIGLRCTRLANLGCMSKKKFKKIIDAIHNLVLELQAEPDNESDDEEVSEREEDAQSFLNPEPVRAKGRPKENTPLKALVEKVTNKKQNKV</sequence>
<feature type="compositionally biased region" description="Acidic residues" evidence="1">
    <location>
        <begin position="115"/>
        <end position="133"/>
    </location>
</feature>
<evidence type="ECO:0000256" key="1">
    <source>
        <dbReference type="SAM" id="MobiDB-lite"/>
    </source>
</evidence>
<name>A0AAP0I6R9_9MAGN</name>